<dbReference type="GO" id="GO:0003723">
    <property type="term" value="F:RNA binding"/>
    <property type="evidence" value="ECO:0007669"/>
    <property type="project" value="TreeGrafter"/>
</dbReference>
<dbReference type="InterPro" id="IPR011709">
    <property type="entry name" value="DEAD-box_helicase_OB_fold"/>
</dbReference>
<dbReference type="Pfam" id="PF21010">
    <property type="entry name" value="HA2_C"/>
    <property type="match status" value="1"/>
</dbReference>
<dbReference type="EC" id="3.6.4.13" evidence="2"/>
<dbReference type="Proteomes" id="UP000475117">
    <property type="component" value="Chromosome"/>
</dbReference>
<dbReference type="PANTHER" id="PTHR18934">
    <property type="entry name" value="ATP-DEPENDENT RNA HELICASE"/>
    <property type="match status" value="1"/>
</dbReference>
<dbReference type="InterPro" id="IPR002464">
    <property type="entry name" value="DNA/RNA_helicase_DEAH_CS"/>
</dbReference>
<dbReference type="Pfam" id="PF00270">
    <property type="entry name" value="DEAD"/>
    <property type="match status" value="1"/>
</dbReference>
<dbReference type="Pfam" id="PF07717">
    <property type="entry name" value="OB_NTP_bind"/>
    <property type="match status" value="1"/>
</dbReference>
<evidence type="ECO:0000256" key="5">
    <source>
        <dbReference type="ARBA" id="ARBA00022806"/>
    </source>
</evidence>
<dbReference type="KEGG" id="soa:G3M56_011185"/>
<dbReference type="InterPro" id="IPR003593">
    <property type="entry name" value="AAA+_ATPase"/>
</dbReference>
<dbReference type="Pfam" id="PF11898">
    <property type="entry name" value="DUF3418"/>
    <property type="match status" value="1"/>
</dbReference>
<comment type="similarity">
    <text evidence="1">Belongs to the DEAD box helicase family. DEAH subfamily.</text>
</comment>
<dbReference type="SMART" id="SM00382">
    <property type="entry name" value="AAA"/>
    <property type="match status" value="1"/>
</dbReference>
<dbReference type="GO" id="GO:0016787">
    <property type="term" value="F:hydrolase activity"/>
    <property type="evidence" value="ECO:0007669"/>
    <property type="project" value="UniProtKB-KW"/>
</dbReference>
<dbReference type="InterPro" id="IPR007502">
    <property type="entry name" value="Helicase-assoc_dom"/>
</dbReference>
<keyword evidence="5 7" id="KW-0347">Helicase</keyword>
<dbReference type="PROSITE" id="PS00690">
    <property type="entry name" value="DEAH_ATP_HELICASE"/>
    <property type="match status" value="1"/>
</dbReference>
<evidence type="ECO:0000256" key="1">
    <source>
        <dbReference type="ARBA" id="ARBA00008792"/>
    </source>
</evidence>
<dbReference type="PROSITE" id="PS51194">
    <property type="entry name" value="HELICASE_CTER"/>
    <property type="match status" value="1"/>
</dbReference>
<dbReference type="InterPro" id="IPR010222">
    <property type="entry name" value="RNA_helicase_HrpA"/>
</dbReference>
<sequence>MSDAQPKPLPKIVYPDLPVSLRRADIMAAMRDHQVVVVVGDTGSGKTTQLPKMALEVAAELGLNGVVGCTQPRRIAATGVASRVADELGAEVGGLVGCQVRFSDQTSKDTRVKFMTDGILLAETRGDRNLNQYSVLIIDEAHERSLNIDFLLGYIKQLLARRKDLRVVISSATLDAGGFAEFFGDAKREIAAPIIQVEGRTFPVDVHYLPPNRDSEPLAQHVGRAVTWINDVDKVGDILIFLPGEREIREAADLIAGWNLPRTDVLPLFARMGMNEQRMIFTPPKGRRRIVLATNVAETSLTIPRIVYVVDSGVARISRFRPGKGVQQLQVEPISQASARQRMGRCGRIMEGICVRLFDEEDFLGRPEFTDPEIRRSSLAGVILQMKSLRLGDIREYPFIDPPSPKAINDGRRTLCDIGALDKKTDELTEIGRKLARIPADPQLSRMLLAAERYGALPEVAVIVAGLTIMDPRERPREKKEAADKAHAQWNDERSDFLSLVHLWRDLMQFRDGRRWKMNQLRKFCGKYFLNFRRVMEWANLHHELLAVCRQAFKWHVGAVDPSREGGAGYDAVHKAMLTGVPRQIGWWDKGERAYRGAGGKLFAIFPGSGLFNTNKRHEWILGFDLVETSRLWARQCASLDPAWIEEVAPHLCRSQYYAAAWDVGQGAVYAKERVVSGGLIVVDERPVHFGRIDPAKAREIFICDGILGGGLKSRPDFLQHLDAMKDEVAALEHKLRRPGQLWSDDYVLQFFENVIPEGMCTAKAFHRWRKGLPKEDRKCLFVTLEDCVFGGVSEDEASWFPDEISCGDTSYAVYYRCEPGADDDGVTLGVHIDQLSGFPDWLPGWGVDGALAERVEILVRSLPKADRIACQPIADSVDAFVAQWLGYEKTGAIESALAAFLCERTGRLIHSSAFDFKRIPHELVTKIWVCDDEGNELAMGSDVGAIREQLADLLADRFDEQANSGWEVSGMKEWECDALPAAIAVGSGQAYPALVDEGKFVGVRVFATAGEAGASHRAGCVRLASFAHPDQVAWVRKKFPFSMNGKLMLPVMGSAPKTNQDDLMDVTIEHALGTPLPRDAEAFAAAAEKMRAGLYASAEMTSKWVDGVAEHYQVVANFIQKHRGDRHLGEVADDMAEQFEWLMRPRFIQRAGAQWFARYPAYFAAMAERIDRLQSQPIMKDLQKMDQLYPHHERWFAKVMEDVASPVWDEIGWQLQEWRVSLFSSKVTAMGKVSSKRISKALDAGGA</sequence>
<dbReference type="InterPro" id="IPR027417">
    <property type="entry name" value="P-loop_NTPase"/>
</dbReference>
<dbReference type="InterPro" id="IPR048333">
    <property type="entry name" value="HA2_WH"/>
</dbReference>
<dbReference type="FunFam" id="1.20.120.1080:FF:000005">
    <property type="entry name" value="ATP-dependent helicase HrpA"/>
    <property type="match status" value="1"/>
</dbReference>
<dbReference type="GO" id="GO:0005524">
    <property type="term" value="F:ATP binding"/>
    <property type="evidence" value="ECO:0007669"/>
    <property type="project" value="UniProtKB-KW"/>
</dbReference>
<dbReference type="InterPro" id="IPR024590">
    <property type="entry name" value="HrpA_C"/>
</dbReference>
<dbReference type="PANTHER" id="PTHR18934:SF99">
    <property type="entry name" value="ATP-DEPENDENT RNA HELICASE DHX37-RELATED"/>
    <property type="match status" value="1"/>
</dbReference>
<dbReference type="Gene3D" id="1.20.120.1080">
    <property type="match status" value="1"/>
</dbReference>
<keyword evidence="8" id="KW-1185">Reference proteome</keyword>
<reference evidence="7 8" key="1">
    <citation type="submission" date="2020-12" db="EMBL/GenBank/DDBJ databases">
        <title>Sulforoseuscoccus oceanibium gen. nov., sp. nov., a representative of the phylum Verrucomicrobia with special cytoplasmic membrane, and proposal of Sulforoseuscoccusaceae fam. nov.</title>
        <authorList>
            <person name="Xi F."/>
        </authorList>
    </citation>
    <scope>NUCLEOTIDE SEQUENCE [LARGE SCALE GENOMIC DNA]</scope>
    <source>
        <strain evidence="7 8">T37</strain>
    </source>
</reference>
<organism evidence="7 8">
    <name type="scientific">Sulfuriroseicoccus oceanibius</name>
    <dbReference type="NCBI Taxonomy" id="2707525"/>
    <lineage>
        <taxon>Bacteria</taxon>
        <taxon>Pseudomonadati</taxon>
        <taxon>Verrucomicrobiota</taxon>
        <taxon>Verrucomicrobiia</taxon>
        <taxon>Verrucomicrobiales</taxon>
        <taxon>Verrucomicrobiaceae</taxon>
        <taxon>Sulfuriroseicoccus</taxon>
    </lineage>
</organism>
<dbReference type="InterPro" id="IPR001650">
    <property type="entry name" value="Helicase_C-like"/>
</dbReference>
<protein>
    <recommendedName>
        <fullName evidence="2">RNA helicase</fullName>
        <ecNumber evidence="2">3.6.4.13</ecNumber>
    </recommendedName>
</protein>
<evidence type="ECO:0000256" key="2">
    <source>
        <dbReference type="ARBA" id="ARBA00012552"/>
    </source>
</evidence>
<evidence type="ECO:0000256" key="3">
    <source>
        <dbReference type="ARBA" id="ARBA00022741"/>
    </source>
</evidence>
<evidence type="ECO:0000256" key="6">
    <source>
        <dbReference type="ARBA" id="ARBA00022840"/>
    </source>
</evidence>
<dbReference type="SMART" id="SM00847">
    <property type="entry name" value="HA2"/>
    <property type="match status" value="1"/>
</dbReference>
<keyword evidence="4 7" id="KW-0378">Hydrolase</keyword>
<keyword evidence="6" id="KW-0067">ATP-binding</keyword>
<dbReference type="CDD" id="cd18791">
    <property type="entry name" value="SF2_C_RHA"/>
    <property type="match status" value="1"/>
</dbReference>
<name>A0A6B3LDX3_9BACT</name>
<evidence type="ECO:0000256" key="4">
    <source>
        <dbReference type="ARBA" id="ARBA00022801"/>
    </source>
</evidence>
<evidence type="ECO:0000313" key="8">
    <source>
        <dbReference type="Proteomes" id="UP000475117"/>
    </source>
</evidence>
<evidence type="ECO:0000313" key="7">
    <source>
        <dbReference type="EMBL" id="QQL44444.1"/>
    </source>
</evidence>
<dbReference type="PROSITE" id="PS51192">
    <property type="entry name" value="HELICASE_ATP_BIND_1"/>
    <property type="match status" value="1"/>
</dbReference>
<dbReference type="NCBIfam" id="TIGR01967">
    <property type="entry name" value="DEAH_box_HrpA"/>
    <property type="match status" value="1"/>
</dbReference>
<dbReference type="EMBL" id="CP066776">
    <property type="protein sequence ID" value="QQL44444.1"/>
    <property type="molecule type" value="Genomic_DNA"/>
</dbReference>
<dbReference type="Pfam" id="PF04408">
    <property type="entry name" value="WHD_HA2"/>
    <property type="match status" value="1"/>
</dbReference>
<accession>A0A6B3LDX3</accession>
<dbReference type="InterPro" id="IPR014001">
    <property type="entry name" value="Helicase_ATP-bd"/>
</dbReference>
<dbReference type="Pfam" id="PF00271">
    <property type="entry name" value="Helicase_C"/>
    <property type="match status" value="1"/>
</dbReference>
<keyword evidence="3" id="KW-0547">Nucleotide-binding</keyword>
<dbReference type="SMART" id="SM00490">
    <property type="entry name" value="HELICc"/>
    <property type="match status" value="1"/>
</dbReference>
<dbReference type="InterPro" id="IPR011545">
    <property type="entry name" value="DEAD/DEAH_box_helicase_dom"/>
</dbReference>
<dbReference type="GO" id="GO:0003724">
    <property type="term" value="F:RNA helicase activity"/>
    <property type="evidence" value="ECO:0007669"/>
    <property type="project" value="UniProtKB-EC"/>
</dbReference>
<proteinExistence type="inferred from homology"/>
<dbReference type="AlphaFoldDB" id="A0A6B3LDX3"/>
<dbReference type="RefSeq" id="WP_164365091.1">
    <property type="nucleotide sequence ID" value="NZ_CP066776.1"/>
</dbReference>
<gene>
    <name evidence="7" type="primary">hrpA</name>
    <name evidence="7" type="ORF">G3M56_011185</name>
</gene>
<dbReference type="Gene3D" id="3.40.50.300">
    <property type="entry name" value="P-loop containing nucleotide triphosphate hydrolases"/>
    <property type="match status" value="2"/>
</dbReference>
<dbReference type="SMART" id="SM00487">
    <property type="entry name" value="DEXDc"/>
    <property type="match status" value="1"/>
</dbReference>
<dbReference type="SUPFAM" id="SSF52540">
    <property type="entry name" value="P-loop containing nucleoside triphosphate hydrolases"/>
    <property type="match status" value="1"/>
</dbReference>